<protein>
    <recommendedName>
        <fullName evidence="4">F-box domain-containing protein</fullName>
    </recommendedName>
</protein>
<evidence type="ECO:0000313" key="2">
    <source>
        <dbReference type="EMBL" id="RDW57647.1"/>
    </source>
</evidence>
<name>A0A3D8Q7I5_9HELO</name>
<evidence type="ECO:0000313" key="3">
    <source>
        <dbReference type="Proteomes" id="UP000256645"/>
    </source>
</evidence>
<gene>
    <name evidence="2" type="ORF">BP6252_13729</name>
</gene>
<dbReference type="STRING" id="1849047.A0A3D8Q7I5"/>
<dbReference type="EMBL" id="PDLM01000019">
    <property type="protein sequence ID" value="RDW57647.1"/>
    <property type="molecule type" value="Genomic_DNA"/>
</dbReference>
<evidence type="ECO:0000256" key="1">
    <source>
        <dbReference type="SAM" id="SignalP"/>
    </source>
</evidence>
<dbReference type="InterPro" id="IPR032675">
    <property type="entry name" value="LRR_dom_sf"/>
</dbReference>
<dbReference type="SUPFAM" id="SSF52047">
    <property type="entry name" value="RNI-like"/>
    <property type="match status" value="1"/>
</dbReference>
<comment type="caution">
    <text evidence="2">The sequence shown here is derived from an EMBL/GenBank/DDBJ whole genome shotgun (WGS) entry which is preliminary data.</text>
</comment>
<dbReference type="OrthoDB" id="4191831at2759"/>
<dbReference type="Gene3D" id="3.80.10.10">
    <property type="entry name" value="Ribonuclease Inhibitor"/>
    <property type="match status" value="1"/>
</dbReference>
<keyword evidence="3" id="KW-1185">Reference proteome</keyword>
<proteinExistence type="predicted"/>
<feature type="chain" id="PRO_5017608677" description="F-box domain-containing protein" evidence="1">
    <location>
        <begin position="21"/>
        <end position="429"/>
    </location>
</feature>
<keyword evidence="1" id="KW-0732">Signal</keyword>
<reference evidence="2 3" key="1">
    <citation type="journal article" date="2018" name="IMA Fungus">
        <title>IMA Genome-F 9: Draft genome sequence of Annulohypoxylon stygium, Aspergillus mulundensis, Berkeleyomyces basicola (syn. Thielaviopsis basicola), Ceratocystis smalleyi, two Cercospora beticola strains, Coleophoma cylindrospora, Fusarium fracticaudum, Phialophora cf. hyalina, and Morchella septimelata.</title>
        <authorList>
            <person name="Wingfield B.D."/>
            <person name="Bills G.F."/>
            <person name="Dong Y."/>
            <person name="Huang W."/>
            <person name="Nel W.J."/>
            <person name="Swalarsk-Parry B.S."/>
            <person name="Vaghefi N."/>
            <person name="Wilken P.M."/>
            <person name="An Z."/>
            <person name="de Beer Z.W."/>
            <person name="De Vos L."/>
            <person name="Chen L."/>
            <person name="Duong T.A."/>
            <person name="Gao Y."/>
            <person name="Hammerbacher A."/>
            <person name="Kikkert J.R."/>
            <person name="Li Y."/>
            <person name="Li H."/>
            <person name="Li K."/>
            <person name="Li Q."/>
            <person name="Liu X."/>
            <person name="Ma X."/>
            <person name="Naidoo K."/>
            <person name="Pethybridge S.J."/>
            <person name="Sun J."/>
            <person name="Steenkamp E.T."/>
            <person name="van der Nest M.A."/>
            <person name="van Wyk S."/>
            <person name="Wingfield M.J."/>
            <person name="Xiong C."/>
            <person name="Yue Q."/>
            <person name="Zhang X."/>
        </authorList>
    </citation>
    <scope>NUCLEOTIDE SEQUENCE [LARGE SCALE GENOMIC DNA]</scope>
    <source>
        <strain evidence="2 3">BP6252</strain>
    </source>
</reference>
<accession>A0A3D8Q7I5</accession>
<feature type="signal peptide" evidence="1">
    <location>
        <begin position="1"/>
        <end position="20"/>
    </location>
</feature>
<dbReference type="AlphaFoldDB" id="A0A3D8Q7I5"/>
<evidence type="ECO:0008006" key="4">
    <source>
        <dbReference type="Google" id="ProtNLM"/>
    </source>
</evidence>
<dbReference type="Proteomes" id="UP000256645">
    <property type="component" value="Unassembled WGS sequence"/>
</dbReference>
<organism evidence="2 3">
    <name type="scientific">Coleophoma cylindrospora</name>
    <dbReference type="NCBI Taxonomy" id="1849047"/>
    <lineage>
        <taxon>Eukaryota</taxon>
        <taxon>Fungi</taxon>
        <taxon>Dikarya</taxon>
        <taxon>Ascomycota</taxon>
        <taxon>Pezizomycotina</taxon>
        <taxon>Leotiomycetes</taxon>
        <taxon>Helotiales</taxon>
        <taxon>Dermateaceae</taxon>
        <taxon>Coleophoma</taxon>
    </lineage>
</organism>
<sequence>MVTLLDLSTELIHLIVLSLARSIPDAKSNNDTELYRLAATCQKLNQITKPFLYSKFIQCLPWECSQNHKFLRTILENPALAAQVKYLALQQTDYVYRNEYRERLPARAVIAALDNLHIVSDSRGTWVAAIKKQNEDALTAILPLYLPNLEELSITFAEKDEDNGYLQSALKNAIHMKPEPASGPFLKALRHVECDHHCYDGSFGIEDVEYFFHVPSLRTLSFSSLSVSNFSWNPALKFSNIEVLDLTSCGVDSAAWAPLLRPLQSLKKLIYSPGFSKHIEFADTAPSAIGASLTLVKNTLESLSLTKFCFQGISDRDFLGSLQSFPRLKEVDVHLAMLIGTKNLRRSEMLWELLPSSLEELVVMNARSGYYHKQDREDSIDQLIECISKKPTRYPLLKNLTVAHTFGSIKALSDVCKTNSVLLVRKLVP</sequence>